<dbReference type="PANTHER" id="PTHR47926">
    <property type="entry name" value="PENTATRICOPEPTIDE REPEAT-CONTAINING PROTEIN"/>
    <property type="match status" value="1"/>
</dbReference>
<dbReference type="EMBL" id="JABTTQ020000005">
    <property type="protein sequence ID" value="KAK6157900.1"/>
    <property type="molecule type" value="Genomic_DNA"/>
</dbReference>
<accession>A0ABR0XFD9</accession>
<evidence type="ECO:0000256" key="2">
    <source>
        <dbReference type="PROSITE-ProRule" id="PRU00708"/>
    </source>
</evidence>
<reference evidence="3 4" key="1">
    <citation type="journal article" date="2021" name="Comput. Struct. Biotechnol. J.">
        <title>De novo genome assembly of the potent medicinal plant Rehmannia glutinosa using nanopore technology.</title>
        <authorList>
            <person name="Ma L."/>
            <person name="Dong C."/>
            <person name="Song C."/>
            <person name="Wang X."/>
            <person name="Zheng X."/>
            <person name="Niu Y."/>
            <person name="Chen S."/>
            <person name="Feng W."/>
        </authorList>
    </citation>
    <scope>NUCLEOTIDE SEQUENCE [LARGE SCALE GENOMIC DNA]</scope>
    <source>
        <strain evidence="3">DH-2019</strain>
    </source>
</reference>
<sequence>MNNLYEEIIGFYKFIRRRFLVLDNMVFLIVLKACAELRDFGEGRKLHGHIVHMGSPDSFVLTGLVDMYAKCGEITTARKVLKGFGIGMWALHQGKWVHGNVIKNGIEVNSYLFSSIVDMYIKCGAIHDARLIFDEFRIIDLVSWTAMIMGYAQSGFAENALLLFTDKKWQEVYPNSVTLASVLSACAQSGNHYLGSSVHSLGIKLGHNDVNVMNALVDMYAKCRRIEDAVYLFESMLDKDVVAWNSIISVTVVAVLSACACLGDIRFGSSLHAYSIREGFSASSSVYIGTAVLNLYAKCGDANSARTVFDEMAEKNAVTWSAMIGGYGKQGNSNECLELFSDMLKENVEPTDIIFTTILSACSHTGMITEGWRYFDKMCKAYNFIPSMRHYVCMVDLLARSGTLEEALEFIEKMPVQPDCAVFGSFLHGCSLHSRFDLGDHVVRKMLELHPDDAGHYMLMSNFNASKGRWSQAGQLRDLMKRKGFRKQLGCSQVDLYTNEMYSQRAATFG</sequence>
<evidence type="ECO:0000313" key="4">
    <source>
        <dbReference type="Proteomes" id="UP001318860"/>
    </source>
</evidence>
<dbReference type="PANTHER" id="PTHR47926:SF363">
    <property type="entry name" value="PENTATRICOPEPTIDE REPEAT-CONTAINING PROTEIN"/>
    <property type="match status" value="1"/>
</dbReference>
<dbReference type="InterPro" id="IPR002885">
    <property type="entry name" value="PPR_rpt"/>
</dbReference>
<dbReference type="NCBIfam" id="TIGR00756">
    <property type="entry name" value="PPR"/>
    <property type="match status" value="3"/>
</dbReference>
<evidence type="ECO:0000313" key="3">
    <source>
        <dbReference type="EMBL" id="KAK6157900.1"/>
    </source>
</evidence>
<proteinExistence type="predicted"/>
<keyword evidence="1" id="KW-0677">Repeat</keyword>
<evidence type="ECO:0000256" key="1">
    <source>
        <dbReference type="ARBA" id="ARBA00022737"/>
    </source>
</evidence>
<keyword evidence="4" id="KW-1185">Reference proteome</keyword>
<dbReference type="Pfam" id="PF01535">
    <property type="entry name" value="PPR"/>
    <property type="match status" value="3"/>
</dbReference>
<dbReference type="Gene3D" id="1.25.40.10">
    <property type="entry name" value="Tetratricopeptide repeat domain"/>
    <property type="match status" value="5"/>
</dbReference>
<gene>
    <name evidence="3" type="ORF">DH2020_012148</name>
</gene>
<dbReference type="Pfam" id="PF13041">
    <property type="entry name" value="PPR_2"/>
    <property type="match status" value="1"/>
</dbReference>
<dbReference type="PROSITE" id="PS51375">
    <property type="entry name" value="PPR"/>
    <property type="match status" value="3"/>
</dbReference>
<dbReference type="Proteomes" id="UP001318860">
    <property type="component" value="Unassembled WGS sequence"/>
</dbReference>
<organism evidence="3 4">
    <name type="scientific">Rehmannia glutinosa</name>
    <name type="common">Chinese foxglove</name>
    <dbReference type="NCBI Taxonomy" id="99300"/>
    <lineage>
        <taxon>Eukaryota</taxon>
        <taxon>Viridiplantae</taxon>
        <taxon>Streptophyta</taxon>
        <taxon>Embryophyta</taxon>
        <taxon>Tracheophyta</taxon>
        <taxon>Spermatophyta</taxon>
        <taxon>Magnoliopsida</taxon>
        <taxon>eudicotyledons</taxon>
        <taxon>Gunneridae</taxon>
        <taxon>Pentapetalae</taxon>
        <taxon>asterids</taxon>
        <taxon>lamiids</taxon>
        <taxon>Lamiales</taxon>
        <taxon>Orobanchaceae</taxon>
        <taxon>Rehmannieae</taxon>
        <taxon>Rehmannia</taxon>
    </lineage>
</organism>
<comment type="caution">
    <text evidence="3">The sequence shown here is derived from an EMBL/GenBank/DDBJ whole genome shotgun (WGS) entry which is preliminary data.</text>
</comment>
<feature type="repeat" description="PPR" evidence="2">
    <location>
        <begin position="140"/>
        <end position="174"/>
    </location>
</feature>
<dbReference type="InterPro" id="IPR046960">
    <property type="entry name" value="PPR_At4g14850-like_plant"/>
</dbReference>
<dbReference type="InterPro" id="IPR046848">
    <property type="entry name" value="E_motif"/>
</dbReference>
<feature type="repeat" description="PPR" evidence="2">
    <location>
        <begin position="209"/>
        <end position="243"/>
    </location>
</feature>
<evidence type="ECO:0008006" key="5">
    <source>
        <dbReference type="Google" id="ProtNLM"/>
    </source>
</evidence>
<protein>
    <recommendedName>
        <fullName evidence="5">Pentatricopeptide repeat-containing protein</fullName>
    </recommendedName>
</protein>
<feature type="repeat" description="PPR" evidence="2">
    <location>
        <begin position="316"/>
        <end position="350"/>
    </location>
</feature>
<dbReference type="Pfam" id="PF20431">
    <property type="entry name" value="E_motif"/>
    <property type="match status" value="1"/>
</dbReference>
<dbReference type="InterPro" id="IPR011990">
    <property type="entry name" value="TPR-like_helical_dom_sf"/>
</dbReference>
<dbReference type="SUPFAM" id="SSF48452">
    <property type="entry name" value="TPR-like"/>
    <property type="match status" value="1"/>
</dbReference>
<name>A0ABR0XFD9_REHGL</name>